<dbReference type="EMBL" id="GL453221">
    <property type="protein sequence ID" value="EFN76306.1"/>
    <property type="molecule type" value="Genomic_DNA"/>
</dbReference>
<proteinExistence type="predicted"/>
<dbReference type="InParanoid" id="E2C6X6"/>
<reference evidence="1 2" key="1">
    <citation type="journal article" date="2010" name="Science">
        <title>Genomic comparison of the ants Camponotus floridanus and Harpegnathos saltator.</title>
        <authorList>
            <person name="Bonasio R."/>
            <person name="Zhang G."/>
            <person name="Ye C."/>
            <person name="Mutti N.S."/>
            <person name="Fang X."/>
            <person name="Qin N."/>
            <person name="Donahue G."/>
            <person name="Yang P."/>
            <person name="Li Q."/>
            <person name="Li C."/>
            <person name="Zhang P."/>
            <person name="Huang Z."/>
            <person name="Berger S.L."/>
            <person name="Reinberg D."/>
            <person name="Wang J."/>
            <person name="Liebig J."/>
        </authorList>
    </citation>
    <scope>NUCLEOTIDE SEQUENCE [LARGE SCALE GENOMIC DNA]</scope>
    <source>
        <strain evidence="1 2">R22 G/1</strain>
    </source>
</reference>
<name>E2C6X6_HARSA</name>
<gene>
    <name evidence="1" type="ORF">EAI_07811</name>
</gene>
<feature type="non-terminal residue" evidence="1">
    <location>
        <position position="1"/>
    </location>
</feature>
<evidence type="ECO:0008006" key="3">
    <source>
        <dbReference type="Google" id="ProtNLM"/>
    </source>
</evidence>
<dbReference type="PANTHER" id="PTHR46601">
    <property type="entry name" value="ULP_PROTEASE DOMAIN-CONTAINING PROTEIN"/>
    <property type="match status" value="1"/>
</dbReference>
<evidence type="ECO:0000313" key="1">
    <source>
        <dbReference type="EMBL" id="EFN76306.1"/>
    </source>
</evidence>
<evidence type="ECO:0000313" key="2">
    <source>
        <dbReference type="Proteomes" id="UP000008237"/>
    </source>
</evidence>
<protein>
    <recommendedName>
        <fullName evidence="3">DUF4371 domain-containing protein</fullName>
    </recommendedName>
</protein>
<accession>E2C6X6</accession>
<sequence length="169" mass="19550">ILKPHSFIAKQQSLFISEKKEHLSEGEVIIMFDFSENYSYTVQDASQAFHFNNDQCTVFSVIYYYKERSELKHTSCVFLSNSLKHDTAAVYTIQNLLIAEIKRNIRKAKKIIYMTDGAKQHFKNRYQIANLIHHKADFGIEAVWHFSATAHGKSGYDGIGATFKKEAYR</sequence>
<feature type="non-terminal residue" evidence="1">
    <location>
        <position position="169"/>
    </location>
</feature>
<dbReference type="OMA" id="FHHEIME"/>
<organism evidence="2">
    <name type="scientific">Harpegnathos saltator</name>
    <name type="common">Jerdon's jumping ant</name>
    <dbReference type="NCBI Taxonomy" id="610380"/>
    <lineage>
        <taxon>Eukaryota</taxon>
        <taxon>Metazoa</taxon>
        <taxon>Ecdysozoa</taxon>
        <taxon>Arthropoda</taxon>
        <taxon>Hexapoda</taxon>
        <taxon>Insecta</taxon>
        <taxon>Pterygota</taxon>
        <taxon>Neoptera</taxon>
        <taxon>Endopterygota</taxon>
        <taxon>Hymenoptera</taxon>
        <taxon>Apocrita</taxon>
        <taxon>Aculeata</taxon>
        <taxon>Formicoidea</taxon>
        <taxon>Formicidae</taxon>
        <taxon>Ponerinae</taxon>
        <taxon>Ponerini</taxon>
        <taxon>Harpegnathos</taxon>
    </lineage>
</organism>
<dbReference type="Proteomes" id="UP000008237">
    <property type="component" value="Unassembled WGS sequence"/>
</dbReference>
<keyword evidence="2" id="KW-1185">Reference proteome</keyword>
<dbReference type="PANTHER" id="PTHR46601:SF1">
    <property type="entry name" value="ADF-H DOMAIN-CONTAINING PROTEIN"/>
    <property type="match status" value="1"/>
</dbReference>
<dbReference type="AlphaFoldDB" id="E2C6X6"/>